<dbReference type="OrthoDB" id="9796485at2"/>
<dbReference type="KEGG" id="cpro:CPRO_14910"/>
<evidence type="ECO:0000313" key="6">
    <source>
        <dbReference type="Proteomes" id="UP000068026"/>
    </source>
</evidence>
<dbReference type="GO" id="GO:0016787">
    <property type="term" value="F:hydrolase activity"/>
    <property type="evidence" value="ECO:0007669"/>
    <property type="project" value="UniProtKB-KW"/>
</dbReference>
<dbReference type="AlphaFoldDB" id="A0A0X1U824"/>
<dbReference type="Pfam" id="PF00857">
    <property type="entry name" value="Isochorismatase"/>
    <property type="match status" value="1"/>
</dbReference>
<keyword evidence="2" id="KW-0378">Hydrolase</keyword>
<dbReference type="Gene3D" id="3.40.50.850">
    <property type="entry name" value="Isochorismatase-like"/>
    <property type="match status" value="1"/>
</dbReference>
<dbReference type="PANTHER" id="PTHR43540:SF6">
    <property type="entry name" value="ISOCHORISMATASE-LIKE DOMAIN-CONTAINING PROTEIN"/>
    <property type="match status" value="1"/>
</dbReference>
<name>A0A0X1U824_ANAPI</name>
<dbReference type="Proteomes" id="UP000184204">
    <property type="component" value="Unassembled WGS sequence"/>
</dbReference>
<dbReference type="EMBL" id="CP014223">
    <property type="protein sequence ID" value="AMJ41084.1"/>
    <property type="molecule type" value="Genomic_DNA"/>
</dbReference>
<evidence type="ECO:0000313" key="7">
    <source>
        <dbReference type="Proteomes" id="UP000184204"/>
    </source>
</evidence>
<evidence type="ECO:0000313" key="5">
    <source>
        <dbReference type="EMBL" id="SHE63123.1"/>
    </source>
</evidence>
<reference evidence="4 6" key="1">
    <citation type="journal article" date="2016" name="Genome Announc.">
        <title>Complete Genome Sequence of the Amino Acid-Fermenting Clostridium propionicum X2 (DSM 1682).</title>
        <authorList>
            <person name="Poehlein A."/>
            <person name="Schlien K."/>
            <person name="Chowdhury N.P."/>
            <person name="Gottschalk G."/>
            <person name="Buckel W."/>
            <person name="Daniel R."/>
        </authorList>
    </citation>
    <scope>NUCLEOTIDE SEQUENCE [LARGE SCALE GENOMIC DNA]</scope>
    <source>
        <strain evidence="4 6">X2</strain>
    </source>
</reference>
<dbReference type="InterPro" id="IPR050272">
    <property type="entry name" value="Isochorismatase-like_hydrls"/>
</dbReference>
<reference evidence="7" key="4">
    <citation type="submission" date="2016-11" db="EMBL/GenBank/DDBJ databases">
        <authorList>
            <person name="Jaros S."/>
            <person name="Januszkiewicz K."/>
            <person name="Wedrychowicz H."/>
        </authorList>
    </citation>
    <scope>NUCLEOTIDE SEQUENCE [LARGE SCALE GENOMIC DNA]</scope>
    <source>
        <strain evidence="7">DSM 1682</strain>
    </source>
</reference>
<keyword evidence="6" id="KW-1185">Reference proteome</keyword>
<reference evidence="5" key="3">
    <citation type="submission" date="2016-11" db="EMBL/GenBank/DDBJ databases">
        <authorList>
            <person name="Varghese N."/>
            <person name="Submissions S."/>
        </authorList>
    </citation>
    <scope>NUCLEOTIDE SEQUENCE</scope>
    <source>
        <strain evidence="5">DSM 1682</strain>
    </source>
</reference>
<dbReference type="RefSeq" id="WP_066049700.1">
    <property type="nucleotide sequence ID" value="NZ_CP014223.1"/>
</dbReference>
<sequence>MKNILLVIDMQKDFIDGSLGTKEAQKIVDCVLNKISEYPKENIIATRDTHEENYLETQEGKNLPVVHCVRGTEGWQLDKRIAEALEGVRVLDKPTFGSVELAELLYQESKNEEIEVEMVGLCTDICVVSNAILLKAKMPEMKICVDSSCCAGVTPETHRAALTTLAMCQITVK</sequence>
<organism evidence="5 7">
    <name type="scientific">Anaerotignum propionicum DSM 1682</name>
    <dbReference type="NCBI Taxonomy" id="991789"/>
    <lineage>
        <taxon>Bacteria</taxon>
        <taxon>Bacillati</taxon>
        <taxon>Bacillota</taxon>
        <taxon>Clostridia</taxon>
        <taxon>Lachnospirales</taxon>
        <taxon>Anaerotignaceae</taxon>
        <taxon>Anaerotignum</taxon>
    </lineage>
</organism>
<dbReference type="EMBL" id="FQUA01000004">
    <property type="protein sequence ID" value="SHE63123.1"/>
    <property type="molecule type" value="Genomic_DNA"/>
</dbReference>
<reference evidence="6" key="2">
    <citation type="submission" date="2016-01" db="EMBL/GenBank/DDBJ databases">
        <authorList>
            <person name="Poehlein A."/>
            <person name="Schlien K."/>
            <person name="Gottschalk G."/>
            <person name="Buckel W."/>
            <person name="Daniel R."/>
        </authorList>
    </citation>
    <scope>NUCLEOTIDE SEQUENCE [LARGE SCALE GENOMIC DNA]</scope>
    <source>
        <strain evidence="6">X2</strain>
    </source>
</reference>
<evidence type="ECO:0000259" key="3">
    <source>
        <dbReference type="Pfam" id="PF00857"/>
    </source>
</evidence>
<dbReference type="PANTHER" id="PTHR43540">
    <property type="entry name" value="PEROXYUREIDOACRYLATE/UREIDOACRYLATE AMIDOHYDROLASE-RELATED"/>
    <property type="match status" value="1"/>
</dbReference>
<evidence type="ECO:0000256" key="2">
    <source>
        <dbReference type="ARBA" id="ARBA00022801"/>
    </source>
</evidence>
<dbReference type="Proteomes" id="UP000068026">
    <property type="component" value="Chromosome"/>
</dbReference>
<dbReference type="SUPFAM" id="SSF52499">
    <property type="entry name" value="Isochorismatase-like hydrolases"/>
    <property type="match status" value="1"/>
</dbReference>
<protein>
    <submittedName>
        <fullName evidence="5">Nicotinamidase-related amidase</fullName>
    </submittedName>
    <submittedName>
        <fullName evidence="4">Nicotinamidase/pyrazinamidase</fullName>
    </submittedName>
</protein>
<dbReference type="InterPro" id="IPR036380">
    <property type="entry name" value="Isochorismatase-like_sf"/>
</dbReference>
<gene>
    <name evidence="4" type="ORF">CPRO_14910</name>
    <name evidence="5" type="ORF">SAMN02745151_01302</name>
</gene>
<dbReference type="InterPro" id="IPR000868">
    <property type="entry name" value="Isochorismatase-like_dom"/>
</dbReference>
<evidence type="ECO:0000313" key="4">
    <source>
        <dbReference type="EMBL" id="AMJ41084.1"/>
    </source>
</evidence>
<proteinExistence type="inferred from homology"/>
<evidence type="ECO:0000256" key="1">
    <source>
        <dbReference type="ARBA" id="ARBA00006336"/>
    </source>
</evidence>
<accession>A0A0X1U824</accession>
<dbReference type="CDD" id="cd00431">
    <property type="entry name" value="cysteine_hydrolases"/>
    <property type="match status" value="1"/>
</dbReference>
<feature type="domain" description="Isochorismatase-like" evidence="3">
    <location>
        <begin position="4"/>
        <end position="168"/>
    </location>
</feature>
<comment type="similarity">
    <text evidence="1">Belongs to the isochorismatase family.</text>
</comment>